<feature type="compositionally biased region" description="Low complexity" evidence="1">
    <location>
        <begin position="83"/>
        <end position="94"/>
    </location>
</feature>
<evidence type="ECO:0000313" key="3">
    <source>
        <dbReference type="Proteomes" id="UP000053144"/>
    </source>
</evidence>
<evidence type="ECO:0000256" key="1">
    <source>
        <dbReference type="SAM" id="MobiDB-lite"/>
    </source>
</evidence>
<accession>A0A0L9US93</accession>
<feature type="compositionally biased region" description="Acidic residues" evidence="1">
    <location>
        <begin position="95"/>
        <end position="111"/>
    </location>
</feature>
<proteinExistence type="predicted"/>
<dbReference type="Gramene" id="KOM45586">
    <property type="protein sequence ID" value="KOM45586"/>
    <property type="gene ID" value="LR48_Vigan06g089200"/>
</dbReference>
<organism evidence="2 3">
    <name type="scientific">Phaseolus angularis</name>
    <name type="common">Azuki bean</name>
    <name type="synonym">Vigna angularis</name>
    <dbReference type="NCBI Taxonomy" id="3914"/>
    <lineage>
        <taxon>Eukaryota</taxon>
        <taxon>Viridiplantae</taxon>
        <taxon>Streptophyta</taxon>
        <taxon>Embryophyta</taxon>
        <taxon>Tracheophyta</taxon>
        <taxon>Spermatophyta</taxon>
        <taxon>Magnoliopsida</taxon>
        <taxon>eudicotyledons</taxon>
        <taxon>Gunneridae</taxon>
        <taxon>Pentapetalae</taxon>
        <taxon>rosids</taxon>
        <taxon>fabids</taxon>
        <taxon>Fabales</taxon>
        <taxon>Fabaceae</taxon>
        <taxon>Papilionoideae</taxon>
        <taxon>50 kb inversion clade</taxon>
        <taxon>NPAAA clade</taxon>
        <taxon>indigoferoid/millettioid clade</taxon>
        <taxon>Phaseoleae</taxon>
        <taxon>Vigna</taxon>
    </lineage>
</organism>
<reference evidence="3" key="1">
    <citation type="journal article" date="2015" name="Proc. Natl. Acad. Sci. U.S.A.">
        <title>Genome sequencing of adzuki bean (Vigna angularis) provides insight into high starch and low fat accumulation and domestication.</title>
        <authorList>
            <person name="Yang K."/>
            <person name="Tian Z."/>
            <person name="Chen C."/>
            <person name="Luo L."/>
            <person name="Zhao B."/>
            <person name="Wang Z."/>
            <person name="Yu L."/>
            <person name="Li Y."/>
            <person name="Sun Y."/>
            <person name="Li W."/>
            <person name="Chen Y."/>
            <person name="Li Y."/>
            <person name="Zhang Y."/>
            <person name="Ai D."/>
            <person name="Zhao J."/>
            <person name="Shang C."/>
            <person name="Ma Y."/>
            <person name="Wu B."/>
            <person name="Wang M."/>
            <person name="Gao L."/>
            <person name="Sun D."/>
            <person name="Zhang P."/>
            <person name="Guo F."/>
            <person name="Wang W."/>
            <person name="Li Y."/>
            <person name="Wang J."/>
            <person name="Varshney R.K."/>
            <person name="Wang J."/>
            <person name="Ling H.Q."/>
            <person name="Wan P."/>
        </authorList>
    </citation>
    <scope>NUCLEOTIDE SEQUENCE</scope>
    <source>
        <strain evidence="3">cv. Jingnong 6</strain>
    </source>
</reference>
<dbReference type="EMBL" id="CM003376">
    <property type="protein sequence ID" value="KOM45586.1"/>
    <property type="molecule type" value="Genomic_DNA"/>
</dbReference>
<gene>
    <name evidence="2" type="ORF">LR48_Vigan06g089200</name>
</gene>
<protein>
    <submittedName>
        <fullName evidence="2">Uncharacterized protein</fullName>
    </submittedName>
</protein>
<dbReference type="AlphaFoldDB" id="A0A0L9US93"/>
<name>A0A0L9US93_PHAAN</name>
<feature type="region of interest" description="Disordered" evidence="1">
    <location>
        <begin position="63"/>
        <end position="127"/>
    </location>
</feature>
<evidence type="ECO:0000313" key="2">
    <source>
        <dbReference type="EMBL" id="KOM45586.1"/>
    </source>
</evidence>
<dbReference type="Proteomes" id="UP000053144">
    <property type="component" value="Chromosome 6"/>
</dbReference>
<sequence length="127" mass="14412">MGMQHTLEGWVFKVEATEEDEEAEGSSSIPYRAKSEFERTILREMKSLKIMCQKTTDDIAEIKEHLNLQNQNEETTAEEESGGESSTPEVSSGEELQEEESMDEDVADECNSDMPLGTYLKKKKKKI</sequence>